<keyword evidence="5" id="KW-1185">Reference proteome</keyword>
<sequence>MAIGRLRGELDQNDTDLTGVKRMRSFPSFSSAFTEAVVTVLRKVVHEEVHSRVLPYVASLQRYHISTDPITSSAQLILIMHACMHFVSPILKQGLMQSFSRPSQLRIGEVEASSNWRLVFTRPILPQIYTKSTVEDQDNRPLQVKLVDTRTGESPALSPRSALKVEVVVLNGDFPSRDDDDWTAEEFNRNVVKQREGRAQLLVGDRKVAVCEGMASFEDLEFTDNSSWVRSGRFIFGVRVAPGNYEGPRIKEAVTKPFKVLDRRGESYKKHNPPRPHDEVWRLKKIAKDGVFHRSLRDANVRTVREFLRLLNNDRNALRRVSNSCINEMFLRSVILIVSFYQILKGMTDKAWKVAVRHAMTCSHGEDQFPPCQGHRQTETVSSGGHFAMQQVNSATQGLPTTTRYQEEIVIPPNNVHTESSMLIEDMKFDVYNGLNLSQDLPNLMWTTQLDVDKQEQATSSFTGSYLERID</sequence>
<evidence type="ECO:0000313" key="4">
    <source>
        <dbReference type="EnsemblPlants" id="Ma09_p21910.4"/>
    </source>
</evidence>
<proteinExistence type="predicted"/>
<dbReference type="EnsemblPlants" id="Ma09_t21910.4">
    <property type="protein sequence ID" value="Ma09_p21910.4"/>
    <property type="gene ID" value="Ma09_g21910"/>
</dbReference>
<dbReference type="EMBL" id="HG996474">
    <property type="protein sequence ID" value="CAG1836087.1"/>
    <property type="molecule type" value="Genomic_DNA"/>
</dbReference>
<dbReference type="Proteomes" id="UP000012960">
    <property type="component" value="Unplaced"/>
</dbReference>
<dbReference type="GO" id="GO:0043565">
    <property type="term" value="F:sequence-specific DNA binding"/>
    <property type="evidence" value="ECO:0000318"/>
    <property type="project" value="GO_Central"/>
</dbReference>
<dbReference type="PANTHER" id="PTHR31713">
    <property type="entry name" value="OS02G0177800 PROTEIN"/>
    <property type="match status" value="1"/>
</dbReference>
<feature type="domain" description="Calmodulin binding protein-like N-terminal" evidence="1">
    <location>
        <begin position="116"/>
        <end position="262"/>
    </location>
</feature>
<reference evidence="3" key="1">
    <citation type="submission" date="2021-03" db="EMBL/GenBank/DDBJ databases">
        <authorList>
            <consortium name="Genoscope - CEA"/>
            <person name="William W."/>
        </authorList>
    </citation>
    <scope>NUCLEOTIDE SEQUENCE</scope>
    <source>
        <strain evidence="3">Doubled-haploid Pahang</strain>
    </source>
</reference>
<organism evidence="4 5">
    <name type="scientific">Musa acuminata subsp. malaccensis</name>
    <name type="common">Wild banana</name>
    <name type="synonym">Musa malaccensis</name>
    <dbReference type="NCBI Taxonomy" id="214687"/>
    <lineage>
        <taxon>Eukaryota</taxon>
        <taxon>Viridiplantae</taxon>
        <taxon>Streptophyta</taxon>
        <taxon>Embryophyta</taxon>
        <taxon>Tracheophyta</taxon>
        <taxon>Spermatophyta</taxon>
        <taxon>Magnoliopsida</taxon>
        <taxon>Liliopsida</taxon>
        <taxon>Zingiberales</taxon>
        <taxon>Musaceae</taxon>
        <taxon>Musa</taxon>
    </lineage>
</organism>
<accession>A0A804KM98</accession>
<feature type="domain" description="Calmodulin binding protein central" evidence="2">
    <location>
        <begin position="277"/>
        <end position="324"/>
    </location>
</feature>
<dbReference type="PANTHER" id="PTHR31713:SF42">
    <property type="entry name" value="PROTEIN SAR DEFICIENT 1"/>
    <property type="match status" value="1"/>
</dbReference>
<evidence type="ECO:0000313" key="5">
    <source>
        <dbReference type="Proteomes" id="UP000012960"/>
    </source>
</evidence>
<reference evidence="4" key="2">
    <citation type="submission" date="2021-05" db="UniProtKB">
        <authorList>
            <consortium name="EnsemblPlants"/>
        </authorList>
    </citation>
    <scope>IDENTIFICATION</scope>
    <source>
        <strain evidence="4">subsp. malaccensis</strain>
    </source>
</reference>
<evidence type="ECO:0000259" key="1">
    <source>
        <dbReference type="Pfam" id="PF07887"/>
    </source>
</evidence>
<evidence type="ECO:0000259" key="2">
    <source>
        <dbReference type="Pfam" id="PF20451"/>
    </source>
</evidence>
<dbReference type="InterPro" id="IPR046830">
    <property type="entry name" value="Calmod_bind_M"/>
</dbReference>
<dbReference type="GO" id="GO:0080142">
    <property type="term" value="P:regulation of salicylic acid biosynthetic process"/>
    <property type="evidence" value="ECO:0000318"/>
    <property type="project" value="GO_Central"/>
</dbReference>
<evidence type="ECO:0000313" key="3">
    <source>
        <dbReference type="EMBL" id="CAG1836087.1"/>
    </source>
</evidence>
<dbReference type="Pfam" id="PF20451">
    <property type="entry name" value="Calmod_bind_M"/>
    <property type="match status" value="1"/>
</dbReference>
<dbReference type="InterPro" id="IPR012416">
    <property type="entry name" value="CBP60"/>
</dbReference>
<name>A0A804KM98_MUSAM</name>
<dbReference type="InParanoid" id="A0A804KM98"/>
<protein>
    <submittedName>
        <fullName evidence="3">(wild Malaysian banana) hypothetical protein</fullName>
    </submittedName>
</protein>
<dbReference type="GO" id="GO:0003700">
    <property type="term" value="F:DNA-binding transcription factor activity"/>
    <property type="evidence" value="ECO:0000318"/>
    <property type="project" value="GO_Central"/>
</dbReference>
<gene>
    <name evidence="3" type="ORF">GSMUA_240560.1</name>
</gene>
<dbReference type="InterPro" id="IPR046831">
    <property type="entry name" value="Calmodulin_bind_N"/>
</dbReference>
<dbReference type="Pfam" id="PF07887">
    <property type="entry name" value="Calmodulin_bind"/>
    <property type="match status" value="1"/>
</dbReference>
<dbReference type="GO" id="GO:0005634">
    <property type="term" value="C:nucleus"/>
    <property type="evidence" value="ECO:0000318"/>
    <property type="project" value="GO_Central"/>
</dbReference>
<dbReference type="Gramene" id="Ma09_t21910.4">
    <property type="protein sequence ID" value="Ma09_p21910.4"/>
    <property type="gene ID" value="Ma09_g21910"/>
</dbReference>
<dbReference type="GO" id="GO:0005516">
    <property type="term" value="F:calmodulin binding"/>
    <property type="evidence" value="ECO:0007669"/>
    <property type="project" value="InterPro"/>
</dbReference>
<dbReference type="AlphaFoldDB" id="A0A804KM98"/>